<feature type="domain" description="Methyl-accepting transducer" evidence="4">
    <location>
        <begin position="219"/>
        <end position="467"/>
    </location>
</feature>
<evidence type="ECO:0000256" key="1">
    <source>
        <dbReference type="ARBA" id="ARBA00023224"/>
    </source>
</evidence>
<dbReference type="PANTHER" id="PTHR32089">
    <property type="entry name" value="METHYL-ACCEPTING CHEMOTAXIS PROTEIN MCPB"/>
    <property type="match status" value="1"/>
</dbReference>
<feature type="transmembrane region" description="Helical" evidence="3">
    <location>
        <begin position="69"/>
        <end position="88"/>
    </location>
</feature>
<organism evidence="5 6">
    <name type="scientific">Rossellomorea vietnamensis</name>
    <dbReference type="NCBI Taxonomy" id="218284"/>
    <lineage>
        <taxon>Bacteria</taxon>
        <taxon>Bacillati</taxon>
        <taxon>Bacillota</taxon>
        <taxon>Bacilli</taxon>
        <taxon>Bacillales</taxon>
        <taxon>Bacillaceae</taxon>
        <taxon>Rossellomorea</taxon>
    </lineage>
</organism>
<dbReference type="Pfam" id="PF00015">
    <property type="entry name" value="MCPsignal"/>
    <property type="match status" value="1"/>
</dbReference>
<dbReference type="PANTHER" id="PTHR32089:SF112">
    <property type="entry name" value="LYSOZYME-LIKE PROTEIN-RELATED"/>
    <property type="match status" value="1"/>
</dbReference>
<feature type="transmembrane region" description="Helical" evidence="3">
    <location>
        <begin position="100"/>
        <end position="128"/>
    </location>
</feature>
<protein>
    <recommendedName>
        <fullName evidence="4">Methyl-accepting transducer domain-containing protein</fullName>
    </recommendedName>
</protein>
<dbReference type="KEGG" id="bvq:FHE72_03225"/>
<dbReference type="InterPro" id="IPR004089">
    <property type="entry name" value="MCPsignal_dom"/>
</dbReference>
<dbReference type="GO" id="GO:0007165">
    <property type="term" value="P:signal transduction"/>
    <property type="evidence" value="ECO:0007669"/>
    <property type="project" value="UniProtKB-KW"/>
</dbReference>
<dbReference type="GO" id="GO:0016020">
    <property type="term" value="C:membrane"/>
    <property type="evidence" value="ECO:0007669"/>
    <property type="project" value="InterPro"/>
</dbReference>
<dbReference type="SMART" id="SM00283">
    <property type="entry name" value="MA"/>
    <property type="match status" value="1"/>
</dbReference>
<dbReference type="Proteomes" id="UP000465062">
    <property type="component" value="Chromosome"/>
</dbReference>
<evidence type="ECO:0000259" key="4">
    <source>
        <dbReference type="PROSITE" id="PS50111"/>
    </source>
</evidence>
<dbReference type="EMBL" id="CP047394">
    <property type="protein sequence ID" value="QHE60148.1"/>
    <property type="molecule type" value="Genomic_DNA"/>
</dbReference>
<dbReference type="Gene3D" id="1.10.287.950">
    <property type="entry name" value="Methyl-accepting chemotaxis protein"/>
    <property type="match status" value="1"/>
</dbReference>
<feature type="transmembrane region" description="Helical" evidence="3">
    <location>
        <begin position="16"/>
        <end position="35"/>
    </location>
</feature>
<proteinExistence type="predicted"/>
<evidence type="ECO:0000313" key="6">
    <source>
        <dbReference type="Proteomes" id="UP000465062"/>
    </source>
</evidence>
<sequence>MTPKQLKEIDSKRKNLLLLITYGISLAAALTYSILHESGTITVTVFALQILFLAGYFVVLQFILKKPNLYVYFAIPTSYIIMGIWLFLEGSNPPDLVILLFLAVISAIHFNPVIFGIGFTSGLAMLLLNGLLAPKGDPIFTELFIPSLLSYVLLGIVLAVVIQLNRTQFRQLQEFIHTTENESRKKEEQRNFLQKELATISGSIQQINEQIQTHLVSHDEMKTAVNEISAGSVTQSDQINNIALVTETTMGKMEEVAKLSDDLTTHSTDANAIAVSGSERVMDLQENMIELKNIIEGLHQTFKELTSKIEETNSFIGSIQDITDQTNLLALNASIEAARAGEAGRGFSIVADEIRKLAEITRNTATRINDNLASVNAVNSSAVEIMNLSSEKLNENVGATGEVTAYFTSLREKLDALSNEFQRLTTTASDVRGQTEEAELSTKELAAVIQQTSAGLEEISATIETLHGDNRTIAQYVQDTATSAARIQNSVKA</sequence>
<dbReference type="SUPFAM" id="SSF58104">
    <property type="entry name" value="Methyl-accepting chemotaxis protein (MCP) signaling domain"/>
    <property type="match status" value="1"/>
</dbReference>
<dbReference type="RefSeq" id="WP_159361193.1">
    <property type="nucleotide sequence ID" value="NZ_CP047394.1"/>
</dbReference>
<dbReference type="AlphaFoldDB" id="A0A6I6UDW5"/>
<dbReference type="PROSITE" id="PS50111">
    <property type="entry name" value="CHEMOTAXIS_TRANSDUC_2"/>
    <property type="match status" value="1"/>
</dbReference>
<evidence type="ECO:0000256" key="2">
    <source>
        <dbReference type="PROSITE-ProRule" id="PRU00284"/>
    </source>
</evidence>
<feature type="transmembrane region" description="Helical" evidence="3">
    <location>
        <begin position="41"/>
        <end position="62"/>
    </location>
</feature>
<name>A0A6I6UDW5_9BACI</name>
<feature type="transmembrane region" description="Helical" evidence="3">
    <location>
        <begin position="140"/>
        <end position="162"/>
    </location>
</feature>
<reference evidence="5 6" key="1">
    <citation type="submission" date="2019-06" db="EMBL/GenBank/DDBJ databases">
        <title>An operon consisting of a P-type ATPase gene and a transcriptional regular gene given the different cadmium resistance in Bacillus vietamensis 151-6 and Bacillus marisflavi 151-25.</title>
        <authorList>
            <person name="Yu X."/>
        </authorList>
    </citation>
    <scope>NUCLEOTIDE SEQUENCE [LARGE SCALE GENOMIC DNA]</scope>
    <source>
        <strain evidence="5 6">151-6</strain>
    </source>
</reference>
<accession>A0A6I6UDW5</accession>
<keyword evidence="1 2" id="KW-0807">Transducer</keyword>
<keyword evidence="3" id="KW-0472">Membrane</keyword>
<keyword evidence="3" id="KW-1133">Transmembrane helix</keyword>
<evidence type="ECO:0000256" key="3">
    <source>
        <dbReference type="SAM" id="Phobius"/>
    </source>
</evidence>
<evidence type="ECO:0000313" key="5">
    <source>
        <dbReference type="EMBL" id="QHE60148.1"/>
    </source>
</evidence>
<keyword evidence="3" id="KW-0812">Transmembrane</keyword>
<gene>
    <name evidence="5" type="ORF">FHE72_03225</name>
</gene>